<reference evidence="1 2" key="1">
    <citation type="submission" date="2024-11" db="EMBL/GenBank/DDBJ databases">
        <title>A near-complete genome assembly of Cinchona calisaya.</title>
        <authorList>
            <person name="Lian D.C."/>
            <person name="Zhao X.W."/>
            <person name="Wei L."/>
        </authorList>
    </citation>
    <scope>NUCLEOTIDE SEQUENCE [LARGE SCALE GENOMIC DNA]</scope>
    <source>
        <tissue evidence="1">Nenye</tissue>
    </source>
</reference>
<protein>
    <submittedName>
        <fullName evidence="1">Uncharacterized protein</fullName>
    </submittedName>
</protein>
<dbReference type="EMBL" id="JBJUIK010000003">
    <property type="protein sequence ID" value="KAL3533095.1"/>
    <property type="molecule type" value="Genomic_DNA"/>
</dbReference>
<name>A0ABD3APJ6_9GENT</name>
<evidence type="ECO:0000313" key="2">
    <source>
        <dbReference type="Proteomes" id="UP001630127"/>
    </source>
</evidence>
<dbReference type="AlphaFoldDB" id="A0ABD3APJ6"/>
<dbReference type="Proteomes" id="UP001630127">
    <property type="component" value="Unassembled WGS sequence"/>
</dbReference>
<evidence type="ECO:0000313" key="1">
    <source>
        <dbReference type="EMBL" id="KAL3533095.1"/>
    </source>
</evidence>
<proteinExistence type="predicted"/>
<gene>
    <name evidence="1" type="ORF">ACH5RR_006616</name>
</gene>
<comment type="caution">
    <text evidence="1">The sequence shown here is derived from an EMBL/GenBank/DDBJ whole genome shotgun (WGS) entry which is preliminary data.</text>
</comment>
<sequence length="118" mass="13561">MDAAYAEKSLDEKVATREALGFIIGGICYPNLLIHLEEGQKKIHELQSKIERIVSTKRWRKKATPKPMIELRKEFIKPRSLLTLESGIFPKVPVPVLEVVEEEKEEHGEEQIDNLDPE</sequence>
<accession>A0ABD3APJ6</accession>
<organism evidence="1 2">
    <name type="scientific">Cinchona calisaya</name>
    <dbReference type="NCBI Taxonomy" id="153742"/>
    <lineage>
        <taxon>Eukaryota</taxon>
        <taxon>Viridiplantae</taxon>
        <taxon>Streptophyta</taxon>
        <taxon>Embryophyta</taxon>
        <taxon>Tracheophyta</taxon>
        <taxon>Spermatophyta</taxon>
        <taxon>Magnoliopsida</taxon>
        <taxon>eudicotyledons</taxon>
        <taxon>Gunneridae</taxon>
        <taxon>Pentapetalae</taxon>
        <taxon>asterids</taxon>
        <taxon>lamiids</taxon>
        <taxon>Gentianales</taxon>
        <taxon>Rubiaceae</taxon>
        <taxon>Cinchonoideae</taxon>
        <taxon>Cinchoneae</taxon>
        <taxon>Cinchona</taxon>
    </lineage>
</organism>
<keyword evidence="2" id="KW-1185">Reference proteome</keyword>